<organism evidence="6 7">
    <name type="scientific">Gallintestinimicrobium propionicum</name>
    <dbReference type="NCBI Taxonomy" id="2981770"/>
    <lineage>
        <taxon>Bacteria</taxon>
        <taxon>Bacillati</taxon>
        <taxon>Bacillota</taxon>
        <taxon>Clostridia</taxon>
        <taxon>Lachnospirales</taxon>
        <taxon>Lachnospiraceae</taxon>
        <taxon>Gallintestinimicrobium</taxon>
    </lineage>
</organism>
<dbReference type="SUPFAM" id="SSF51445">
    <property type="entry name" value="(Trans)glycosidases"/>
    <property type="match status" value="1"/>
</dbReference>
<dbReference type="Gene3D" id="3.20.20.80">
    <property type="entry name" value="Glycosidases"/>
    <property type="match status" value="1"/>
</dbReference>
<evidence type="ECO:0000256" key="2">
    <source>
        <dbReference type="ARBA" id="ARBA00022801"/>
    </source>
</evidence>
<sequence length="596" mass="68281">MIQLQTKFSRQVDEHNVLPEYPRPSLVRTSYLNLNGRWECAFSKTPEIPLSFDLSILVPFSPECQLSGVSRQLKPGEYLWYRRTITLAKPQQDKRILLHFGAADQTAEVFVNRISAVRHCGGYLPFSADITDYLQEGDNELIVRIQDESNTSWHARGKQSLKPGGMFYTAQSGLWQTVWMEIVPVNYIEQIFYHTDYDQGLVHLKVLTQHSAPVECVISGKDMEPVCINGMTNSELIVSLPDFHPWTPEDPFLYLVSLKSGVDRVSSYFAMRKCDIQTAPDGTQRFFLNNKPYFQAGVLDQGYWPESLYTAPTDEALTADISRMKKLGFNMLRKHAKIEPERFYYHCDQLGMLVWQDMVNGGSAYKHWFVTYLATLMNWNHISFSDDEKHAGLLSRLHPEGKDEFRREITETIAFLYNHPSIVVWVPFNEGWGQFDALAACEQIRTLDSSRLVDHASGWFDQKGGDILSLHYYFLKLKFKPESKRAAALTEFGGYSLSIPGHSCCKKVYGYKKFNSTGALTYGYIDLIRQTILPAVKKGIGATVYTQLSDIEEETNGIYTYDREICKIDPDTLRKWNRALKEAGECKTYADHPTDH</sequence>
<dbReference type="RefSeq" id="WP_308728973.1">
    <property type="nucleotide sequence ID" value="NZ_JAJEQF010000051.1"/>
</dbReference>
<accession>A0AAE3DNI2</accession>
<dbReference type="PANTHER" id="PTHR42732:SF2">
    <property type="entry name" value="BETA-MANNOSIDASE"/>
    <property type="match status" value="1"/>
</dbReference>
<dbReference type="InterPro" id="IPR006104">
    <property type="entry name" value="Glyco_hydro_2_N"/>
</dbReference>
<comment type="caution">
    <text evidence="6">The sequence shown here is derived from an EMBL/GenBank/DDBJ whole genome shotgun (WGS) entry which is preliminary data.</text>
</comment>
<dbReference type="GO" id="GO:0005975">
    <property type="term" value="P:carbohydrate metabolic process"/>
    <property type="evidence" value="ECO:0007669"/>
    <property type="project" value="InterPro"/>
</dbReference>
<feature type="domain" description="Glycosyl hydrolases family 2 sugar binding" evidence="5">
    <location>
        <begin position="79"/>
        <end position="147"/>
    </location>
</feature>
<evidence type="ECO:0000313" key="7">
    <source>
        <dbReference type="Proteomes" id="UP001199355"/>
    </source>
</evidence>
<feature type="domain" description="Glycoside hydrolase family 2 catalytic" evidence="4">
    <location>
        <begin position="285"/>
        <end position="478"/>
    </location>
</feature>
<dbReference type="GO" id="GO:0004553">
    <property type="term" value="F:hydrolase activity, hydrolyzing O-glycosyl compounds"/>
    <property type="evidence" value="ECO:0007669"/>
    <property type="project" value="InterPro"/>
</dbReference>
<dbReference type="AlphaFoldDB" id="A0AAE3DNI2"/>
<dbReference type="InterPro" id="IPR051913">
    <property type="entry name" value="GH2_Domain-Containing"/>
</dbReference>
<dbReference type="InterPro" id="IPR013783">
    <property type="entry name" value="Ig-like_fold"/>
</dbReference>
<dbReference type="Pfam" id="PF02837">
    <property type="entry name" value="Glyco_hydro_2_N"/>
    <property type="match status" value="1"/>
</dbReference>
<gene>
    <name evidence="6" type="ORF">LKD45_14625</name>
</gene>
<reference evidence="6 7" key="1">
    <citation type="submission" date="2021-10" db="EMBL/GenBank/DDBJ databases">
        <title>Anaerobic single-cell dispensing facilitates the cultivation of human gut bacteria.</title>
        <authorList>
            <person name="Afrizal A."/>
        </authorList>
    </citation>
    <scope>NUCLEOTIDE SEQUENCE [LARGE SCALE GENOMIC DNA]</scope>
    <source>
        <strain evidence="6 7">CLA-AA-H244</strain>
    </source>
</reference>
<protein>
    <submittedName>
        <fullName evidence="6">Glycoside hydrolase family 2</fullName>
    </submittedName>
</protein>
<dbReference type="Gene3D" id="2.60.120.260">
    <property type="entry name" value="Galactose-binding domain-like"/>
    <property type="match status" value="1"/>
</dbReference>
<name>A0AAE3DNI2_9FIRM</name>
<dbReference type="InterPro" id="IPR008979">
    <property type="entry name" value="Galactose-bd-like_sf"/>
</dbReference>
<evidence type="ECO:0000259" key="5">
    <source>
        <dbReference type="Pfam" id="PF02837"/>
    </source>
</evidence>
<dbReference type="EMBL" id="JAJEQF010000051">
    <property type="protein sequence ID" value="MCC2168904.1"/>
    <property type="molecule type" value="Genomic_DNA"/>
</dbReference>
<evidence type="ECO:0000256" key="1">
    <source>
        <dbReference type="ARBA" id="ARBA00007401"/>
    </source>
</evidence>
<evidence type="ECO:0000259" key="4">
    <source>
        <dbReference type="Pfam" id="PF02836"/>
    </source>
</evidence>
<dbReference type="InterPro" id="IPR017853">
    <property type="entry name" value="GH"/>
</dbReference>
<dbReference type="Proteomes" id="UP001199355">
    <property type="component" value="Unassembled WGS sequence"/>
</dbReference>
<dbReference type="PANTHER" id="PTHR42732">
    <property type="entry name" value="BETA-GALACTOSIDASE"/>
    <property type="match status" value="1"/>
</dbReference>
<dbReference type="Pfam" id="PF02836">
    <property type="entry name" value="Glyco_hydro_2_C"/>
    <property type="match status" value="1"/>
</dbReference>
<proteinExistence type="inferred from homology"/>
<comment type="similarity">
    <text evidence="1">Belongs to the glycosyl hydrolase 2 family.</text>
</comment>
<evidence type="ECO:0000313" key="6">
    <source>
        <dbReference type="EMBL" id="MCC2168904.1"/>
    </source>
</evidence>
<evidence type="ECO:0000256" key="3">
    <source>
        <dbReference type="ARBA" id="ARBA00023295"/>
    </source>
</evidence>
<keyword evidence="2 6" id="KW-0378">Hydrolase</keyword>
<dbReference type="Gene3D" id="2.60.40.10">
    <property type="entry name" value="Immunoglobulins"/>
    <property type="match status" value="1"/>
</dbReference>
<dbReference type="InterPro" id="IPR006103">
    <property type="entry name" value="Glyco_hydro_2_cat"/>
</dbReference>
<dbReference type="InterPro" id="IPR036156">
    <property type="entry name" value="Beta-gal/glucu_dom_sf"/>
</dbReference>
<keyword evidence="3" id="KW-0326">Glycosidase</keyword>
<keyword evidence="7" id="KW-1185">Reference proteome</keyword>
<dbReference type="SUPFAM" id="SSF49303">
    <property type="entry name" value="beta-Galactosidase/glucuronidase domain"/>
    <property type="match status" value="1"/>
</dbReference>
<dbReference type="SUPFAM" id="SSF49785">
    <property type="entry name" value="Galactose-binding domain-like"/>
    <property type="match status" value="1"/>
</dbReference>